<dbReference type="AlphaFoldDB" id="A0A4U0USL0"/>
<dbReference type="Pfam" id="PF12138">
    <property type="entry name" value="Spherulin4"/>
    <property type="match status" value="1"/>
</dbReference>
<dbReference type="InterPro" id="IPR021986">
    <property type="entry name" value="Spherulin4"/>
</dbReference>
<dbReference type="Proteomes" id="UP000309340">
    <property type="component" value="Unassembled WGS sequence"/>
</dbReference>
<name>A0A4U0USL0_9PEZI</name>
<proteinExistence type="predicted"/>
<sequence length="136" mass="14335">MSDATSFAKTTLTRGSTVLFNAGQAVDATFWGIADYINVLEDTEAAYDSADIGALDGEGEYHAQSTMILYDYTDGPAVLERDVGTILGVQRDAMAGLYVTDLGVFDRFPTNFTGFVGEVARVVEANMAAASAAAAK</sequence>
<evidence type="ECO:0000313" key="1">
    <source>
        <dbReference type="EMBL" id="TKA38988.1"/>
    </source>
</evidence>
<dbReference type="EMBL" id="NAJQ01002700">
    <property type="protein sequence ID" value="TKA38988.1"/>
    <property type="molecule type" value="Genomic_DNA"/>
</dbReference>
<keyword evidence="2" id="KW-1185">Reference proteome</keyword>
<organism evidence="1 2">
    <name type="scientific">Friedmanniomyces simplex</name>
    <dbReference type="NCBI Taxonomy" id="329884"/>
    <lineage>
        <taxon>Eukaryota</taxon>
        <taxon>Fungi</taxon>
        <taxon>Dikarya</taxon>
        <taxon>Ascomycota</taxon>
        <taxon>Pezizomycotina</taxon>
        <taxon>Dothideomycetes</taxon>
        <taxon>Dothideomycetidae</taxon>
        <taxon>Mycosphaerellales</taxon>
        <taxon>Teratosphaeriaceae</taxon>
        <taxon>Friedmanniomyces</taxon>
    </lineage>
</organism>
<comment type="caution">
    <text evidence="1">The sequence shown here is derived from an EMBL/GenBank/DDBJ whole genome shotgun (WGS) entry which is preliminary data.</text>
</comment>
<evidence type="ECO:0000313" key="2">
    <source>
        <dbReference type="Proteomes" id="UP000309340"/>
    </source>
</evidence>
<dbReference type="OrthoDB" id="5342184at2759"/>
<protein>
    <submittedName>
        <fullName evidence="1">Uncharacterized protein</fullName>
    </submittedName>
</protein>
<accession>A0A4U0USL0</accession>
<gene>
    <name evidence="1" type="ORF">B0A55_13797</name>
</gene>
<reference evidence="1 2" key="1">
    <citation type="submission" date="2017-03" db="EMBL/GenBank/DDBJ databases">
        <title>Genomes of endolithic fungi from Antarctica.</title>
        <authorList>
            <person name="Coleine C."/>
            <person name="Masonjones S."/>
            <person name="Stajich J.E."/>
        </authorList>
    </citation>
    <scope>NUCLEOTIDE SEQUENCE [LARGE SCALE GENOMIC DNA]</scope>
    <source>
        <strain evidence="1 2">CCFEE 5184</strain>
    </source>
</reference>